<keyword evidence="2" id="KW-1133">Transmembrane helix</keyword>
<dbReference type="Pfam" id="PF02931">
    <property type="entry name" value="Neur_chan_LBD"/>
    <property type="match status" value="1"/>
</dbReference>
<dbReference type="GO" id="GO:0005230">
    <property type="term" value="F:extracellular ligand-gated monoatomic ion channel activity"/>
    <property type="evidence" value="ECO:0007669"/>
    <property type="project" value="InterPro"/>
</dbReference>
<feature type="region of interest" description="Disordered" evidence="1">
    <location>
        <begin position="574"/>
        <end position="594"/>
    </location>
</feature>
<dbReference type="PANTHER" id="PTHR18945">
    <property type="entry name" value="NEUROTRANSMITTER GATED ION CHANNEL"/>
    <property type="match status" value="1"/>
</dbReference>
<dbReference type="SUPFAM" id="SSF63712">
    <property type="entry name" value="Nicotinic receptor ligand binding domain-like"/>
    <property type="match status" value="1"/>
</dbReference>
<keyword evidence="2" id="KW-0812">Transmembrane</keyword>
<dbReference type="FunFam" id="2.70.170.10:FF:000028">
    <property type="entry name" value="AcetylCholine Receptor"/>
    <property type="match status" value="1"/>
</dbReference>
<name>A0A8J5JQF9_HOMAM</name>
<feature type="non-terminal residue" evidence="4">
    <location>
        <position position="1"/>
    </location>
</feature>
<organism evidence="4 5">
    <name type="scientific">Homarus americanus</name>
    <name type="common">American lobster</name>
    <dbReference type="NCBI Taxonomy" id="6706"/>
    <lineage>
        <taxon>Eukaryota</taxon>
        <taxon>Metazoa</taxon>
        <taxon>Ecdysozoa</taxon>
        <taxon>Arthropoda</taxon>
        <taxon>Crustacea</taxon>
        <taxon>Multicrustacea</taxon>
        <taxon>Malacostraca</taxon>
        <taxon>Eumalacostraca</taxon>
        <taxon>Eucarida</taxon>
        <taxon>Decapoda</taxon>
        <taxon>Pleocyemata</taxon>
        <taxon>Astacidea</taxon>
        <taxon>Nephropoidea</taxon>
        <taxon>Nephropidae</taxon>
        <taxon>Homarus</taxon>
    </lineage>
</organism>
<dbReference type="AlphaFoldDB" id="A0A8J5JQF9"/>
<gene>
    <name evidence="4" type="primary">unc63-L</name>
    <name evidence="4" type="ORF">Hamer_G021141</name>
</gene>
<sequence length="594" mass="67123">QVLLKGIPLFLQEGDTERCSSRQVVLKGVPPGRTCALRDSSQGNSPLALSPTPACLSLLGEVLWCLSKCGWIEGSLDDNGDVTRGRLPSGTALPQFRSHILASNRSHFSIQQKSYPFLPALVGLVWSSLNTDKPLSDNHQLFNDLFLNYNKHVRPVTHQTETTFVFFEIALFNVLALKTREQRLIINTEMIMKWRDHYLSWDPASYNNTELIIVPHTHIWYPDIILMNSAVSGYELGILNTNARIYYTGEVQLVSHAFFQSTCNVDTLWYPFDQQDCLLNFASWTYSAEELQLVKGPGDLTEYTPHPEFYLENFYSVLHSVHDPCCIIPFSFVTYHIQVQRRVLFALFFFILPGTIVNVCGRYYGGSILMLGVNIIISVISLTCHYSVDTSVPNSISIVSQFLGRWLWVTPPEDLKAKWNEESRKAACRLNAKSPQAKMVQVEPLNTPERHKADSNMDEYQQRNLEALEGIHFLLADKENKKSQQASLTSVRVLEWRNLCQVIDRISFIASVIIFFIFALAVLLSSPQNKNFTYCPEGPGNCPKDWDADHVGNMVDSGRANEVLPKYSQSQASLASPEIPISEEDGTYHGITDP</sequence>
<reference evidence="4" key="1">
    <citation type="journal article" date="2021" name="Sci. Adv.">
        <title>The American lobster genome reveals insights on longevity, neural, and immune adaptations.</title>
        <authorList>
            <person name="Polinski J.M."/>
            <person name="Zimin A.V."/>
            <person name="Clark K.F."/>
            <person name="Kohn A.B."/>
            <person name="Sadowski N."/>
            <person name="Timp W."/>
            <person name="Ptitsyn A."/>
            <person name="Khanna P."/>
            <person name="Romanova D.Y."/>
            <person name="Williams P."/>
            <person name="Greenwood S.J."/>
            <person name="Moroz L.L."/>
            <person name="Walt D.R."/>
            <person name="Bodnar A.G."/>
        </authorList>
    </citation>
    <scope>NUCLEOTIDE SEQUENCE</scope>
    <source>
        <strain evidence="4">GMGI-L3</strain>
    </source>
</reference>
<feature type="transmembrane region" description="Helical" evidence="2">
    <location>
        <begin position="506"/>
        <end position="524"/>
    </location>
</feature>
<keyword evidence="4" id="KW-0675">Receptor</keyword>
<dbReference type="GO" id="GO:0016020">
    <property type="term" value="C:membrane"/>
    <property type="evidence" value="ECO:0007669"/>
    <property type="project" value="InterPro"/>
</dbReference>
<proteinExistence type="predicted"/>
<dbReference type="CDD" id="cd18997">
    <property type="entry name" value="LGIC_ECD_nAChR"/>
    <property type="match status" value="1"/>
</dbReference>
<feature type="transmembrane region" description="Helical" evidence="2">
    <location>
        <begin position="343"/>
        <end position="361"/>
    </location>
</feature>
<dbReference type="Gene3D" id="2.70.170.10">
    <property type="entry name" value="Neurotransmitter-gated ion-channel ligand-binding domain"/>
    <property type="match status" value="1"/>
</dbReference>
<evidence type="ECO:0000259" key="3">
    <source>
        <dbReference type="Pfam" id="PF02931"/>
    </source>
</evidence>
<keyword evidence="2" id="KW-0472">Membrane</keyword>
<evidence type="ECO:0000313" key="5">
    <source>
        <dbReference type="Proteomes" id="UP000747542"/>
    </source>
</evidence>
<dbReference type="Proteomes" id="UP000747542">
    <property type="component" value="Unassembled WGS sequence"/>
</dbReference>
<dbReference type="EMBL" id="JAHLQT010032328">
    <property type="protein sequence ID" value="KAG7159760.1"/>
    <property type="molecule type" value="Genomic_DNA"/>
</dbReference>
<dbReference type="InterPro" id="IPR006202">
    <property type="entry name" value="Neur_chan_lig-bd"/>
</dbReference>
<dbReference type="PRINTS" id="PR00252">
    <property type="entry name" value="NRIONCHANNEL"/>
</dbReference>
<keyword evidence="5" id="KW-1185">Reference proteome</keyword>
<dbReference type="InterPro" id="IPR006201">
    <property type="entry name" value="Neur_channel"/>
</dbReference>
<evidence type="ECO:0000256" key="1">
    <source>
        <dbReference type="SAM" id="MobiDB-lite"/>
    </source>
</evidence>
<evidence type="ECO:0000256" key="2">
    <source>
        <dbReference type="SAM" id="Phobius"/>
    </source>
</evidence>
<comment type="caution">
    <text evidence="4">The sequence shown here is derived from an EMBL/GenBank/DDBJ whole genome shotgun (WGS) entry which is preliminary data.</text>
</comment>
<evidence type="ECO:0000313" key="4">
    <source>
        <dbReference type="EMBL" id="KAG7159760.1"/>
    </source>
</evidence>
<dbReference type="InterPro" id="IPR036734">
    <property type="entry name" value="Neur_chan_lig-bd_sf"/>
</dbReference>
<accession>A0A8J5JQF9</accession>
<dbReference type="GO" id="GO:0004888">
    <property type="term" value="F:transmembrane signaling receptor activity"/>
    <property type="evidence" value="ECO:0007669"/>
    <property type="project" value="InterPro"/>
</dbReference>
<feature type="domain" description="Neurotransmitter-gated ion-channel ligand-binding" evidence="3">
    <location>
        <begin position="139"/>
        <end position="342"/>
    </location>
</feature>
<protein>
    <submittedName>
        <fullName evidence="4">Acetylcholine receptor subunit alpha-type unc-63-like</fullName>
    </submittedName>
</protein>